<sequence length="352" mass="38900">MKQRLAIASALALSPDVWLLDEPTALLDPAGTKQVWEALKTNTTGRTVVIVEHKIAEIVGWIDRVVILSADAAIVADGKPADVFERHKDRLIADGIWYPGVWEDYLEGMKASAPEEHAADADGLISRKVGTPLLQLDGLRGYRGGAVAIEAERAQVHAGDWVCVVGENGAGKSSLLLSIMKLIRTEGAALVNGRNRKSTKQLADEVAFVFQNPEFQFIAGSVEEEVGYSIPGAKLSREARLAHIGDVLDRFQLLPYRHRHPYQLSMGQKRRLSVAVSIERGQKLLLLDEPTFGLDARNTFAMLERLTQLRREGYAIIMITHDEEIVRHYASQIWQVASGQLAQIMDKAVTRP</sequence>
<dbReference type="RefSeq" id="WP_377490372.1">
    <property type="nucleotide sequence ID" value="NZ_JBHMDO010000008.1"/>
</dbReference>
<dbReference type="PROSITE" id="PS50893">
    <property type="entry name" value="ABC_TRANSPORTER_2"/>
    <property type="match status" value="1"/>
</dbReference>
<proteinExistence type="inferred from homology"/>
<dbReference type="InterPro" id="IPR027417">
    <property type="entry name" value="P-loop_NTPase"/>
</dbReference>
<protein>
    <submittedName>
        <fullName evidence="9">ATP-binding cassette domain-containing protein</fullName>
    </submittedName>
</protein>
<dbReference type="GO" id="GO:0005524">
    <property type="term" value="F:ATP binding"/>
    <property type="evidence" value="ECO:0007669"/>
    <property type="project" value="UniProtKB-KW"/>
</dbReference>
<keyword evidence="10" id="KW-1185">Reference proteome</keyword>
<keyword evidence="6" id="KW-1278">Translocase</keyword>
<dbReference type="InterPro" id="IPR015856">
    <property type="entry name" value="ABC_transpr_CbiO/EcfA_su"/>
</dbReference>
<reference evidence="9 10" key="1">
    <citation type="submission" date="2024-09" db="EMBL/GenBank/DDBJ databases">
        <authorList>
            <person name="Sun Q."/>
            <person name="Mori K."/>
        </authorList>
    </citation>
    <scope>NUCLEOTIDE SEQUENCE [LARGE SCALE GENOMIC DNA]</scope>
    <source>
        <strain evidence="9 10">TISTR 2452</strain>
    </source>
</reference>
<dbReference type="Gene3D" id="3.40.50.300">
    <property type="entry name" value="P-loop containing nucleotide triphosphate hydrolases"/>
    <property type="match status" value="2"/>
</dbReference>
<evidence type="ECO:0000313" key="9">
    <source>
        <dbReference type="EMBL" id="MFB9325074.1"/>
    </source>
</evidence>
<comment type="caution">
    <text evidence="9">The sequence shown here is derived from an EMBL/GenBank/DDBJ whole genome shotgun (WGS) entry which is preliminary data.</text>
</comment>
<evidence type="ECO:0000259" key="8">
    <source>
        <dbReference type="PROSITE" id="PS50893"/>
    </source>
</evidence>
<dbReference type="PANTHER" id="PTHR43553:SF19">
    <property type="entry name" value="HMP_THIAMINE IMPORT ATP-BINDING PROTEIN YKOD-RELATED"/>
    <property type="match status" value="1"/>
</dbReference>
<keyword evidence="3" id="KW-1003">Cell membrane</keyword>
<evidence type="ECO:0000256" key="7">
    <source>
        <dbReference type="ARBA" id="ARBA00023136"/>
    </source>
</evidence>
<dbReference type="EMBL" id="JBHMDO010000008">
    <property type="protein sequence ID" value="MFB9325074.1"/>
    <property type="molecule type" value="Genomic_DNA"/>
</dbReference>
<dbReference type="InterPro" id="IPR050095">
    <property type="entry name" value="ECF_ABC_transporter_ATP-bd"/>
</dbReference>
<organism evidence="9 10">
    <name type="scientific">Paenibacillus aurantiacus</name>
    <dbReference type="NCBI Taxonomy" id="1936118"/>
    <lineage>
        <taxon>Bacteria</taxon>
        <taxon>Bacillati</taxon>
        <taxon>Bacillota</taxon>
        <taxon>Bacilli</taxon>
        <taxon>Bacillales</taxon>
        <taxon>Paenibacillaceae</taxon>
        <taxon>Paenibacillus</taxon>
    </lineage>
</organism>
<evidence type="ECO:0000256" key="5">
    <source>
        <dbReference type="ARBA" id="ARBA00022840"/>
    </source>
</evidence>
<dbReference type="Pfam" id="PF00005">
    <property type="entry name" value="ABC_tran"/>
    <property type="match status" value="1"/>
</dbReference>
<dbReference type="SMART" id="SM00382">
    <property type="entry name" value="AAA"/>
    <property type="match status" value="1"/>
</dbReference>
<dbReference type="CDD" id="cd03225">
    <property type="entry name" value="ABC_cobalt_CbiO_domain1"/>
    <property type="match status" value="1"/>
</dbReference>
<evidence type="ECO:0000256" key="1">
    <source>
        <dbReference type="ARBA" id="ARBA00005417"/>
    </source>
</evidence>
<keyword evidence="2" id="KW-0813">Transport</keyword>
<name>A0ABV5KIN3_9BACL</name>
<accession>A0ABV5KIN3</accession>
<evidence type="ECO:0000256" key="2">
    <source>
        <dbReference type="ARBA" id="ARBA00022448"/>
    </source>
</evidence>
<gene>
    <name evidence="9" type="ORF">ACFFSY_03945</name>
</gene>
<dbReference type="InterPro" id="IPR003593">
    <property type="entry name" value="AAA+_ATPase"/>
</dbReference>
<dbReference type="InterPro" id="IPR003439">
    <property type="entry name" value="ABC_transporter-like_ATP-bd"/>
</dbReference>
<comment type="similarity">
    <text evidence="1">Belongs to the ABC transporter superfamily.</text>
</comment>
<evidence type="ECO:0000313" key="10">
    <source>
        <dbReference type="Proteomes" id="UP001589747"/>
    </source>
</evidence>
<evidence type="ECO:0000256" key="4">
    <source>
        <dbReference type="ARBA" id="ARBA00022741"/>
    </source>
</evidence>
<dbReference type="SUPFAM" id="SSF52540">
    <property type="entry name" value="P-loop containing nucleoside triphosphate hydrolases"/>
    <property type="match status" value="2"/>
</dbReference>
<dbReference type="PANTHER" id="PTHR43553">
    <property type="entry name" value="HEAVY METAL TRANSPORTER"/>
    <property type="match status" value="1"/>
</dbReference>
<evidence type="ECO:0000256" key="6">
    <source>
        <dbReference type="ARBA" id="ARBA00022967"/>
    </source>
</evidence>
<dbReference type="Proteomes" id="UP001589747">
    <property type="component" value="Unassembled WGS sequence"/>
</dbReference>
<evidence type="ECO:0000256" key="3">
    <source>
        <dbReference type="ARBA" id="ARBA00022475"/>
    </source>
</evidence>
<keyword evidence="7" id="KW-0472">Membrane</keyword>
<keyword evidence="4" id="KW-0547">Nucleotide-binding</keyword>
<keyword evidence="5 9" id="KW-0067">ATP-binding</keyword>
<feature type="domain" description="ABC transporter" evidence="8">
    <location>
        <begin position="134"/>
        <end position="352"/>
    </location>
</feature>